<dbReference type="PANTHER" id="PTHR21240:SF29">
    <property type="entry name" value="AMIDOHYDROLASE-RELATED DOMAIN-CONTAINING PROTEIN"/>
    <property type="match status" value="1"/>
</dbReference>
<evidence type="ECO:0000259" key="10">
    <source>
        <dbReference type="Pfam" id="PF04909"/>
    </source>
</evidence>
<dbReference type="Pfam" id="PF04909">
    <property type="entry name" value="Amidohydro_2"/>
    <property type="match status" value="1"/>
</dbReference>
<evidence type="ECO:0000313" key="12">
    <source>
        <dbReference type="Proteomes" id="UP000030752"/>
    </source>
</evidence>
<dbReference type="InterPro" id="IPR006680">
    <property type="entry name" value="Amidohydro-rel"/>
</dbReference>
<dbReference type="eggNOG" id="KOG4245">
    <property type="taxonomic scope" value="Eukaryota"/>
</dbReference>
<keyword evidence="5 8" id="KW-0456">Lyase</keyword>
<sequence>MWLSALRLSSCVLAFTRLASSAYGYQLIDTHHHFVPDFYREGELTAFTPYMTEGFLAVIAAGGDPSGWPIPVWHLNDSEAFMQRINTTMTMLSLTSPGAAIAKDNDMARTLARRANEYCAQISSQMPDKFGCWAAMPNLLDIEGSLVEISYALDNLGANGITLFTRYGDGNYYLGNPAYEPIWAELHRRNATVFIHPSAPVDTKLVNPSLLLPTIDYPHETTLTAVDMIISRTRVKYPNCKVILSHAGGNLPWLFTRFALWRKAAPVTALRDGITYDEALADLRSFHYDLALSSSPEKLDLLLKLVPAERILYGSDFPYAPTTGILAFRQALEDYPKAEGLKQKIYYENALSLIG</sequence>
<dbReference type="STRING" id="1220924.W2RT08"/>
<dbReference type="GeneID" id="19973221"/>
<dbReference type="EMBL" id="KB822721">
    <property type="protein sequence ID" value="ETN39656.1"/>
    <property type="molecule type" value="Genomic_DNA"/>
</dbReference>
<evidence type="ECO:0000256" key="8">
    <source>
        <dbReference type="RuleBase" id="RU366045"/>
    </source>
</evidence>
<keyword evidence="4" id="KW-0862">Zinc</keyword>
<keyword evidence="12" id="KW-1185">Reference proteome</keyword>
<dbReference type="VEuPathDB" id="FungiDB:HMPREF1541_05882"/>
<dbReference type="GO" id="GO:0019748">
    <property type="term" value="P:secondary metabolic process"/>
    <property type="evidence" value="ECO:0007669"/>
    <property type="project" value="TreeGrafter"/>
</dbReference>
<dbReference type="InParanoid" id="W2RT08"/>
<organism evidence="11 12">
    <name type="scientific">Cyphellophora europaea (strain CBS 101466)</name>
    <name type="common">Phialophora europaea</name>
    <dbReference type="NCBI Taxonomy" id="1220924"/>
    <lineage>
        <taxon>Eukaryota</taxon>
        <taxon>Fungi</taxon>
        <taxon>Dikarya</taxon>
        <taxon>Ascomycota</taxon>
        <taxon>Pezizomycotina</taxon>
        <taxon>Eurotiomycetes</taxon>
        <taxon>Chaetothyriomycetidae</taxon>
        <taxon>Chaetothyriales</taxon>
        <taxon>Cyphellophoraceae</taxon>
        <taxon>Cyphellophora</taxon>
    </lineage>
</organism>
<dbReference type="GO" id="GO:0016787">
    <property type="term" value="F:hydrolase activity"/>
    <property type="evidence" value="ECO:0007669"/>
    <property type="project" value="InterPro"/>
</dbReference>
<dbReference type="PANTHER" id="PTHR21240">
    <property type="entry name" value="2-AMINO-3-CARBOXYLMUCONATE-6-SEMIALDEHYDE DECARBOXYLASE"/>
    <property type="match status" value="1"/>
</dbReference>
<name>W2RT08_CYPE1</name>
<evidence type="ECO:0000256" key="1">
    <source>
        <dbReference type="ARBA" id="ARBA00005871"/>
    </source>
</evidence>
<gene>
    <name evidence="11" type="ORF">HMPREF1541_05882</name>
</gene>
<dbReference type="RefSeq" id="XP_008718441.1">
    <property type="nucleotide sequence ID" value="XM_008720219.1"/>
</dbReference>
<keyword evidence="9" id="KW-0732">Signal</keyword>
<reference evidence="11 12" key="1">
    <citation type="submission" date="2013-03" db="EMBL/GenBank/DDBJ databases">
        <title>The Genome Sequence of Phialophora europaea CBS 101466.</title>
        <authorList>
            <consortium name="The Broad Institute Genomics Platform"/>
            <person name="Cuomo C."/>
            <person name="de Hoog S."/>
            <person name="Gorbushina A."/>
            <person name="Walker B."/>
            <person name="Young S.K."/>
            <person name="Zeng Q."/>
            <person name="Gargeya S."/>
            <person name="Fitzgerald M."/>
            <person name="Haas B."/>
            <person name="Abouelleil A."/>
            <person name="Allen A.W."/>
            <person name="Alvarado L."/>
            <person name="Arachchi H.M."/>
            <person name="Berlin A.M."/>
            <person name="Chapman S.B."/>
            <person name="Gainer-Dewar J."/>
            <person name="Goldberg J."/>
            <person name="Griggs A."/>
            <person name="Gujja S."/>
            <person name="Hansen M."/>
            <person name="Howarth C."/>
            <person name="Imamovic A."/>
            <person name="Ireland A."/>
            <person name="Larimer J."/>
            <person name="McCowan C."/>
            <person name="Murphy C."/>
            <person name="Pearson M."/>
            <person name="Poon T.W."/>
            <person name="Priest M."/>
            <person name="Roberts A."/>
            <person name="Saif S."/>
            <person name="Shea T."/>
            <person name="Sisk P."/>
            <person name="Sykes S."/>
            <person name="Wortman J."/>
            <person name="Nusbaum C."/>
            <person name="Birren B."/>
        </authorList>
    </citation>
    <scope>NUCLEOTIDE SEQUENCE [LARGE SCALE GENOMIC DNA]</scope>
    <source>
        <strain evidence="11 12">CBS 101466</strain>
    </source>
</reference>
<dbReference type="EC" id="4.1.1.52" evidence="7"/>
<dbReference type="AlphaFoldDB" id="W2RT08"/>
<dbReference type="InterPro" id="IPR032466">
    <property type="entry name" value="Metal_Hydrolase"/>
</dbReference>
<protein>
    <recommendedName>
        <fullName evidence="7">6-methylsalicylate decarboxylase</fullName>
        <ecNumber evidence="7">4.1.1.52</ecNumber>
    </recommendedName>
</protein>
<dbReference type="OrthoDB" id="2832284at2759"/>
<dbReference type="SUPFAM" id="SSF51556">
    <property type="entry name" value="Metallo-dependent hydrolases"/>
    <property type="match status" value="1"/>
</dbReference>
<evidence type="ECO:0000256" key="6">
    <source>
        <dbReference type="ARBA" id="ARBA00036832"/>
    </source>
</evidence>
<feature type="domain" description="Amidohydrolase-related" evidence="10">
    <location>
        <begin position="28"/>
        <end position="353"/>
    </location>
</feature>
<accession>W2RT08</accession>
<evidence type="ECO:0000256" key="5">
    <source>
        <dbReference type="ARBA" id="ARBA00023239"/>
    </source>
</evidence>
<evidence type="ECO:0000256" key="3">
    <source>
        <dbReference type="ARBA" id="ARBA00022793"/>
    </source>
</evidence>
<feature type="signal peptide" evidence="9">
    <location>
        <begin position="1"/>
        <end position="21"/>
    </location>
</feature>
<comment type="catalytic activity">
    <reaction evidence="6">
        <text>6-methylsalicylate + H(+) = 3-methylphenol + CO2</text>
        <dbReference type="Rhea" id="RHEA:23112"/>
        <dbReference type="ChEBI" id="CHEBI:15378"/>
        <dbReference type="ChEBI" id="CHEBI:16526"/>
        <dbReference type="ChEBI" id="CHEBI:17231"/>
        <dbReference type="ChEBI" id="CHEBI:36658"/>
        <dbReference type="EC" id="4.1.1.52"/>
    </reaction>
    <physiologicalReaction direction="left-to-right" evidence="6">
        <dbReference type="Rhea" id="RHEA:23113"/>
    </physiologicalReaction>
</comment>
<comment type="similarity">
    <text evidence="1">Belongs to the metallo-dependent hydrolases superfamily. ACMSD family.</text>
</comment>
<evidence type="ECO:0000256" key="2">
    <source>
        <dbReference type="ARBA" id="ARBA00022723"/>
    </source>
</evidence>
<feature type="chain" id="PRO_5004823837" description="6-methylsalicylate decarboxylase" evidence="9">
    <location>
        <begin position="22"/>
        <end position="355"/>
    </location>
</feature>
<evidence type="ECO:0000256" key="7">
    <source>
        <dbReference type="ARBA" id="ARBA00038889"/>
    </source>
</evidence>
<evidence type="ECO:0000256" key="9">
    <source>
        <dbReference type="SAM" id="SignalP"/>
    </source>
</evidence>
<proteinExistence type="inferred from homology"/>
<dbReference type="GO" id="GO:0005829">
    <property type="term" value="C:cytosol"/>
    <property type="evidence" value="ECO:0007669"/>
    <property type="project" value="TreeGrafter"/>
</dbReference>
<dbReference type="GO" id="GO:0046872">
    <property type="term" value="F:metal ion binding"/>
    <property type="evidence" value="ECO:0007669"/>
    <property type="project" value="UniProtKB-KW"/>
</dbReference>
<evidence type="ECO:0000313" key="11">
    <source>
        <dbReference type="EMBL" id="ETN39656.1"/>
    </source>
</evidence>
<keyword evidence="3 8" id="KW-0210">Decarboxylase</keyword>
<dbReference type="Gene3D" id="3.20.20.140">
    <property type="entry name" value="Metal-dependent hydrolases"/>
    <property type="match status" value="1"/>
</dbReference>
<dbReference type="Proteomes" id="UP000030752">
    <property type="component" value="Unassembled WGS sequence"/>
</dbReference>
<keyword evidence="2" id="KW-0479">Metal-binding</keyword>
<evidence type="ECO:0000256" key="4">
    <source>
        <dbReference type="ARBA" id="ARBA00022833"/>
    </source>
</evidence>
<dbReference type="GO" id="GO:0047596">
    <property type="term" value="F:6-methylsalicylate decarboxylase activity"/>
    <property type="evidence" value="ECO:0007669"/>
    <property type="project" value="UniProtKB-EC"/>
</dbReference>
<dbReference type="HOGENOM" id="CLU_039329_2_1_1"/>
<dbReference type="InterPro" id="IPR032465">
    <property type="entry name" value="ACMSD"/>
</dbReference>